<keyword evidence="1" id="KW-0238">DNA-binding</keyword>
<reference evidence="1 2" key="1">
    <citation type="submission" date="2020-08" db="EMBL/GenBank/DDBJ databases">
        <title>Genomic Encyclopedia of Type Strains, Phase IV (KMG-IV): sequencing the most valuable type-strain genomes for metagenomic binning, comparative biology and taxonomic classification.</title>
        <authorList>
            <person name="Goeker M."/>
        </authorList>
    </citation>
    <scope>NUCLEOTIDE SEQUENCE [LARGE SCALE GENOMIC DNA]</scope>
    <source>
        <strain evidence="1 2">DSM 101730</strain>
    </source>
</reference>
<proteinExistence type="predicted"/>
<keyword evidence="2" id="KW-1185">Reference proteome</keyword>
<dbReference type="RefSeq" id="WP_184150367.1">
    <property type="nucleotide sequence ID" value="NZ_JACHFM010000002.1"/>
</dbReference>
<name>A0A840SP89_9RHOB</name>
<organism evidence="1 2">
    <name type="scientific">Amaricoccus macauensis</name>
    <dbReference type="NCBI Taxonomy" id="57001"/>
    <lineage>
        <taxon>Bacteria</taxon>
        <taxon>Pseudomonadati</taxon>
        <taxon>Pseudomonadota</taxon>
        <taxon>Alphaproteobacteria</taxon>
        <taxon>Rhodobacterales</taxon>
        <taxon>Paracoccaceae</taxon>
        <taxon>Amaricoccus</taxon>
    </lineage>
</organism>
<sequence>MFSLTAELCPNPRVTAWSSFWESPDDRPQVSPHCSGTATLLGLSVVSVWRHVNDGIVSRPIRIGGATRWVLDELIEAISAAEAKR</sequence>
<comment type="caution">
    <text evidence="1">The sequence shown here is derived from an EMBL/GenBank/DDBJ whole genome shotgun (WGS) entry which is preliminary data.</text>
</comment>
<protein>
    <submittedName>
        <fullName evidence="1">Putative DNA-binding transcriptional regulator AlpA</fullName>
    </submittedName>
</protein>
<dbReference type="GO" id="GO:0003677">
    <property type="term" value="F:DNA binding"/>
    <property type="evidence" value="ECO:0007669"/>
    <property type="project" value="UniProtKB-KW"/>
</dbReference>
<accession>A0A840SP89</accession>
<dbReference type="EMBL" id="JACHFM010000002">
    <property type="protein sequence ID" value="MBB5222834.1"/>
    <property type="molecule type" value="Genomic_DNA"/>
</dbReference>
<gene>
    <name evidence="1" type="ORF">HNP73_002770</name>
</gene>
<evidence type="ECO:0000313" key="1">
    <source>
        <dbReference type="EMBL" id="MBB5222834.1"/>
    </source>
</evidence>
<dbReference type="AlphaFoldDB" id="A0A840SP89"/>
<evidence type="ECO:0000313" key="2">
    <source>
        <dbReference type="Proteomes" id="UP000549457"/>
    </source>
</evidence>
<dbReference type="Proteomes" id="UP000549457">
    <property type="component" value="Unassembled WGS sequence"/>
</dbReference>